<dbReference type="KEGG" id="pya:PYCH_09180"/>
<reference evidence="1 2" key="1">
    <citation type="journal article" date="2011" name="J. Bacteriol.">
        <title>Complete genome sequence of the obligate piezophilic hyperthermophilic archaeon Pyrococcus yayanosii CH1.</title>
        <authorList>
            <person name="Jun X."/>
            <person name="Lupeng L."/>
            <person name="Minjuan X."/>
            <person name="Oger P."/>
            <person name="Fengping W."/>
            <person name="Jebbar M."/>
            <person name="Xiang X."/>
        </authorList>
    </citation>
    <scope>NUCLEOTIDE SEQUENCE [LARGE SCALE GENOMIC DNA]</scope>
    <source>
        <strain evidence="2">CH1 / JCM 16557</strain>
    </source>
</reference>
<dbReference type="EMBL" id="CP002779">
    <property type="protein sequence ID" value="AEH24603.1"/>
    <property type="molecule type" value="Genomic_DNA"/>
</dbReference>
<dbReference type="STRING" id="529709.PYCH_09180"/>
<protein>
    <submittedName>
        <fullName evidence="1">Uncharacterized protein</fullName>
    </submittedName>
</protein>
<accession>F8AE92</accession>
<proteinExistence type="predicted"/>
<sequence length="253" mass="29877">MVGLDEILREAEKVSEEEAWRRLEALYKTRKIKRIYKRAKRMKYNIHGYRVPRINEYLIDGVEMCLERGLIDRTLPDSLTAAVFEYYKRNPEYKKTVDFILDKIHPRSRDAILKIWDGLGEKVYNMFSEFFGVDVGEIDAFKDYADYIMNESLKWIERFFRTGKEEIEPFSYKQATDMLSKESLDLIGNGIGINVLYKNGGTYKDMRKRVIDLGKLDYGAELRIDTFGQWIAEVSKVYMAKVDEDLRRNGFTF</sequence>
<dbReference type="OrthoDB" id="378107at2157"/>
<dbReference type="RefSeq" id="WP_013905660.1">
    <property type="nucleotide sequence ID" value="NC_015680.1"/>
</dbReference>
<gene>
    <name evidence="1" type="ordered locus">PYCH_09180</name>
</gene>
<organism evidence="1 2">
    <name type="scientific">Pyrococcus yayanosii (strain CH1 / JCM 16557)</name>
    <dbReference type="NCBI Taxonomy" id="529709"/>
    <lineage>
        <taxon>Archaea</taxon>
        <taxon>Methanobacteriati</taxon>
        <taxon>Methanobacteriota</taxon>
        <taxon>Thermococci</taxon>
        <taxon>Thermococcales</taxon>
        <taxon>Thermococcaceae</taxon>
        <taxon>Pyrococcus</taxon>
    </lineage>
</organism>
<name>F8AE92_PYRYC</name>
<dbReference type="Proteomes" id="UP000008386">
    <property type="component" value="Chromosome"/>
</dbReference>
<dbReference type="eggNOG" id="arCOG11299">
    <property type="taxonomic scope" value="Archaea"/>
</dbReference>
<dbReference type="HOGENOM" id="CLU_1096746_0_0_2"/>
<evidence type="ECO:0000313" key="1">
    <source>
        <dbReference type="EMBL" id="AEH24603.1"/>
    </source>
</evidence>
<keyword evidence="2" id="KW-1185">Reference proteome</keyword>
<evidence type="ECO:0000313" key="2">
    <source>
        <dbReference type="Proteomes" id="UP000008386"/>
    </source>
</evidence>
<dbReference type="AlphaFoldDB" id="F8AE92"/>
<dbReference type="GeneID" id="10837493"/>